<dbReference type="Proteomes" id="UP000799439">
    <property type="component" value="Unassembled WGS sequence"/>
</dbReference>
<dbReference type="GO" id="GO:0000981">
    <property type="term" value="F:DNA-binding transcription factor activity, RNA polymerase II-specific"/>
    <property type="evidence" value="ECO:0007669"/>
    <property type="project" value="InterPro"/>
</dbReference>
<evidence type="ECO:0000313" key="3">
    <source>
        <dbReference type="EMBL" id="KAF2153595.1"/>
    </source>
</evidence>
<comment type="caution">
    <text evidence="3">The sequence shown here is derived from an EMBL/GenBank/DDBJ whole genome shotgun (WGS) entry which is preliminary data.</text>
</comment>
<keyword evidence="4" id="KW-1185">Reference proteome</keyword>
<dbReference type="OrthoDB" id="2123952at2759"/>
<dbReference type="SUPFAM" id="SSF57701">
    <property type="entry name" value="Zn2/Cys6 DNA-binding domain"/>
    <property type="match status" value="1"/>
</dbReference>
<dbReference type="AlphaFoldDB" id="A0A9P4J5J4"/>
<dbReference type="Pfam" id="PF00172">
    <property type="entry name" value="Zn_clus"/>
    <property type="match status" value="1"/>
</dbReference>
<dbReference type="PROSITE" id="PS00463">
    <property type="entry name" value="ZN2_CY6_FUNGAL_1"/>
    <property type="match status" value="1"/>
</dbReference>
<dbReference type="CDD" id="cd12148">
    <property type="entry name" value="fungal_TF_MHR"/>
    <property type="match status" value="1"/>
</dbReference>
<evidence type="ECO:0000256" key="1">
    <source>
        <dbReference type="ARBA" id="ARBA00023242"/>
    </source>
</evidence>
<dbReference type="SMART" id="SM00066">
    <property type="entry name" value="GAL4"/>
    <property type="match status" value="1"/>
</dbReference>
<dbReference type="InterPro" id="IPR001138">
    <property type="entry name" value="Zn2Cys6_DnaBD"/>
</dbReference>
<dbReference type="Gene3D" id="4.10.240.10">
    <property type="entry name" value="Zn(2)-C6 fungal-type DNA-binding domain"/>
    <property type="match status" value="1"/>
</dbReference>
<dbReference type="GO" id="GO:0008270">
    <property type="term" value="F:zinc ion binding"/>
    <property type="evidence" value="ECO:0007669"/>
    <property type="project" value="InterPro"/>
</dbReference>
<evidence type="ECO:0000313" key="4">
    <source>
        <dbReference type="Proteomes" id="UP000799439"/>
    </source>
</evidence>
<accession>A0A9P4J5J4</accession>
<dbReference type="PROSITE" id="PS50048">
    <property type="entry name" value="ZN2_CY6_FUNGAL_2"/>
    <property type="match status" value="1"/>
</dbReference>
<feature type="domain" description="Zn(2)-C6 fungal-type" evidence="2">
    <location>
        <begin position="15"/>
        <end position="48"/>
    </location>
</feature>
<sequence length="589" mass="66399">MPATRPRRLLRSSRACNFCHKRRIKCERVPSDASRCKNCDDFDVACIFDRPIRRGNPSEAHRHSLDDDDTVTGTVETYRHDQRPSIGTDHQSIDVDLVNGVQTRTHVEPLSTAWQAVAWSTIQGITRLLQVYHETVYPIFPFFDCDRLAKRVEMAEHVHRRPLFASVMAACALASARARDGALAIKPRARSDGDLPSEMFFAAAHEALPQSLLECQSVDYLRAYALLALASLQDAKIAAMNMYLGSYFTLISINQWHDEARWPTDLQPTEVEDFRALFWSIYTLDIYSSIVWDGCIHFQESHARVNYPTTLGNGSRISGNDDDWITGWNFTTDLYRIMEHDLSRLRSKSSRYNLNSGDDLLVNTVPANTSYDKVNRMYSQLSPVFQQIRPATGNSDHDIFGFQAANIQATIALLQMISLEDDADMDRKCNIVSDVLSTFHRVPTPYLRAISTPLIYHIGGIGTILGSVLDQPLSESSWRRVRDLLLSMAELLESLEAVLRCGTGAGQKLRDLAARVENYVQERSSGRTQPTRRVDSDALNSAAMFSGDNTGAWDDASLSDFSTQFQLPGELFEDWSWPFATFDPYANVV</sequence>
<dbReference type="InterPro" id="IPR050987">
    <property type="entry name" value="AtrR-like"/>
</dbReference>
<dbReference type="PANTHER" id="PTHR46910">
    <property type="entry name" value="TRANSCRIPTION FACTOR PDR1"/>
    <property type="match status" value="1"/>
</dbReference>
<organism evidence="3 4">
    <name type="scientific">Myriangium duriaei CBS 260.36</name>
    <dbReference type="NCBI Taxonomy" id="1168546"/>
    <lineage>
        <taxon>Eukaryota</taxon>
        <taxon>Fungi</taxon>
        <taxon>Dikarya</taxon>
        <taxon>Ascomycota</taxon>
        <taxon>Pezizomycotina</taxon>
        <taxon>Dothideomycetes</taxon>
        <taxon>Dothideomycetidae</taxon>
        <taxon>Myriangiales</taxon>
        <taxon>Myriangiaceae</taxon>
        <taxon>Myriangium</taxon>
    </lineage>
</organism>
<name>A0A9P4J5J4_9PEZI</name>
<dbReference type="InterPro" id="IPR036864">
    <property type="entry name" value="Zn2-C6_fun-type_DNA-bd_sf"/>
</dbReference>
<dbReference type="PANTHER" id="PTHR46910:SF18">
    <property type="entry name" value="ZN(II)2CYS6 TRANSCRIPTION FACTOR (EUROFUNG)"/>
    <property type="match status" value="1"/>
</dbReference>
<reference evidence="3" key="1">
    <citation type="journal article" date="2020" name="Stud. Mycol.">
        <title>101 Dothideomycetes genomes: a test case for predicting lifestyles and emergence of pathogens.</title>
        <authorList>
            <person name="Haridas S."/>
            <person name="Albert R."/>
            <person name="Binder M."/>
            <person name="Bloem J."/>
            <person name="Labutti K."/>
            <person name="Salamov A."/>
            <person name="Andreopoulos B."/>
            <person name="Baker S."/>
            <person name="Barry K."/>
            <person name="Bills G."/>
            <person name="Bluhm B."/>
            <person name="Cannon C."/>
            <person name="Castanera R."/>
            <person name="Culley D."/>
            <person name="Daum C."/>
            <person name="Ezra D."/>
            <person name="Gonzalez J."/>
            <person name="Henrissat B."/>
            <person name="Kuo A."/>
            <person name="Liang C."/>
            <person name="Lipzen A."/>
            <person name="Lutzoni F."/>
            <person name="Magnuson J."/>
            <person name="Mondo S."/>
            <person name="Nolan M."/>
            <person name="Ohm R."/>
            <person name="Pangilinan J."/>
            <person name="Park H.-J."/>
            <person name="Ramirez L."/>
            <person name="Alfaro M."/>
            <person name="Sun H."/>
            <person name="Tritt A."/>
            <person name="Yoshinaga Y."/>
            <person name="Zwiers L.-H."/>
            <person name="Turgeon B."/>
            <person name="Goodwin S."/>
            <person name="Spatafora J."/>
            <person name="Crous P."/>
            <person name="Grigoriev I."/>
        </authorList>
    </citation>
    <scope>NUCLEOTIDE SEQUENCE</scope>
    <source>
        <strain evidence="3">CBS 260.36</strain>
    </source>
</reference>
<protein>
    <recommendedName>
        <fullName evidence="2">Zn(2)-C6 fungal-type domain-containing protein</fullName>
    </recommendedName>
</protein>
<dbReference type="EMBL" id="ML996085">
    <property type="protein sequence ID" value="KAF2153595.1"/>
    <property type="molecule type" value="Genomic_DNA"/>
</dbReference>
<keyword evidence="1" id="KW-0539">Nucleus</keyword>
<evidence type="ECO:0000259" key="2">
    <source>
        <dbReference type="PROSITE" id="PS50048"/>
    </source>
</evidence>
<dbReference type="CDD" id="cd00067">
    <property type="entry name" value="GAL4"/>
    <property type="match status" value="1"/>
</dbReference>
<proteinExistence type="predicted"/>
<gene>
    <name evidence="3" type="ORF">K461DRAFT_286230</name>
</gene>